<organism evidence="6 7">
    <name type="scientific">Caulifigura coniformis</name>
    <dbReference type="NCBI Taxonomy" id="2527983"/>
    <lineage>
        <taxon>Bacteria</taxon>
        <taxon>Pseudomonadati</taxon>
        <taxon>Planctomycetota</taxon>
        <taxon>Planctomycetia</taxon>
        <taxon>Planctomycetales</taxon>
        <taxon>Planctomycetaceae</taxon>
        <taxon>Caulifigura</taxon>
    </lineage>
</organism>
<evidence type="ECO:0000256" key="4">
    <source>
        <dbReference type="PROSITE-ProRule" id="PRU00409"/>
    </source>
</evidence>
<dbReference type="InterPro" id="IPR011761">
    <property type="entry name" value="ATP-grasp"/>
</dbReference>
<protein>
    <submittedName>
        <fullName evidence="6">Ddl-like protein</fullName>
        <ecNumber evidence="6">6.3.2.4</ecNumber>
    </submittedName>
</protein>
<dbReference type="InParanoid" id="A0A517SFL9"/>
<dbReference type="InterPro" id="IPR016185">
    <property type="entry name" value="PreATP-grasp_dom_sf"/>
</dbReference>
<dbReference type="EC" id="6.3.2.4" evidence="6"/>
<comment type="similarity">
    <text evidence="1">Belongs to the D-alanine--D-alanine ligase family.</text>
</comment>
<dbReference type="Gene3D" id="3.30.470.20">
    <property type="entry name" value="ATP-grasp fold, B domain"/>
    <property type="match status" value="1"/>
</dbReference>
<dbReference type="Gene3D" id="3.30.1490.20">
    <property type="entry name" value="ATP-grasp fold, A domain"/>
    <property type="match status" value="1"/>
</dbReference>
<dbReference type="AlphaFoldDB" id="A0A517SFL9"/>
<dbReference type="Proteomes" id="UP000315700">
    <property type="component" value="Chromosome"/>
</dbReference>
<evidence type="ECO:0000256" key="1">
    <source>
        <dbReference type="ARBA" id="ARBA00010871"/>
    </source>
</evidence>
<dbReference type="PANTHER" id="PTHR23132:SF23">
    <property type="entry name" value="D-ALANINE--D-ALANINE LIGASE B"/>
    <property type="match status" value="1"/>
</dbReference>
<dbReference type="GO" id="GO:0046872">
    <property type="term" value="F:metal ion binding"/>
    <property type="evidence" value="ECO:0007669"/>
    <property type="project" value="InterPro"/>
</dbReference>
<dbReference type="RefSeq" id="WP_145030740.1">
    <property type="nucleotide sequence ID" value="NZ_CP036271.1"/>
</dbReference>
<name>A0A517SFL9_9PLAN</name>
<keyword evidence="7" id="KW-1185">Reference proteome</keyword>
<dbReference type="GO" id="GO:0071555">
    <property type="term" value="P:cell wall organization"/>
    <property type="evidence" value="ECO:0007669"/>
    <property type="project" value="UniProtKB-KW"/>
</dbReference>
<keyword evidence="3" id="KW-0961">Cell wall biogenesis/degradation</keyword>
<gene>
    <name evidence="6" type="ORF">Pan44_29660</name>
</gene>
<evidence type="ECO:0000256" key="3">
    <source>
        <dbReference type="ARBA" id="ARBA00023316"/>
    </source>
</evidence>
<dbReference type="Gene3D" id="3.40.50.20">
    <property type="match status" value="1"/>
</dbReference>
<keyword evidence="2 6" id="KW-0436">Ligase</keyword>
<evidence type="ECO:0000256" key="2">
    <source>
        <dbReference type="ARBA" id="ARBA00022598"/>
    </source>
</evidence>
<accession>A0A517SFL9</accession>
<keyword evidence="4" id="KW-0547">Nucleotide-binding</keyword>
<dbReference type="OrthoDB" id="9813261at2"/>
<dbReference type="EMBL" id="CP036271">
    <property type="protein sequence ID" value="QDT54926.1"/>
    <property type="molecule type" value="Genomic_DNA"/>
</dbReference>
<reference evidence="6 7" key="1">
    <citation type="submission" date="2019-02" db="EMBL/GenBank/DDBJ databases">
        <title>Deep-cultivation of Planctomycetes and their phenomic and genomic characterization uncovers novel biology.</title>
        <authorList>
            <person name="Wiegand S."/>
            <person name="Jogler M."/>
            <person name="Boedeker C."/>
            <person name="Pinto D."/>
            <person name="Vollmers J."/>
            <person name="Rivas-Marin E."/>
            <person name="Kohn T."/>
            <person name="Peeters S.H."/>
            <person name="Heuer A."/>
            <person name="Rast P."/>
            <person name="Oberbeckmann S."/>
            <person name="Bunk B."/>
            <person name="Jeske O."/>
            <person name="Meyerdierks A."/>
            <person name="Storesund J.E."/>
            <person name="Kallscheuer N."/>
            <person name="Luecker S."/>
            <person name="Lage O.M."/>
            <person name="Pohl T."/>
            <person name="Merkel B.J."/>
            <person name="Hornburger P."/>
            <person name="Mueller R.-W."/>
            <person name="Bruemmer F."/>
            <person name="Labrenz M."/>
            <person name="Spormann A.M."/>
            <person name="Op den Camp H."/>
            <person name="Overmann J."/>
            <person name="Amann R."/>
            <person name="Jetten M.S.M."/>
            <person name="Mascher T."/>
            <person name="Medema M.H."/>
            <person name="Devos D.P."/>
            <person name="Kaster A.-K."/>
            <person name="Ovreas L."/>
            <person name="Rohde M."/>
            <person name="Galperin M.Y."/>
            <person name="Jogler C."/>
        </authorList>
    </citation>
    <scope>NUCLEOTIDE SEQUENCE [LARGE SCALE GENOMIC DNA]</scope>
    <source>
        <strain evidence="6 7">Pan44</strain>
    </source>
</reference>
<dbReference type="KEGG" id="ccos:Pan44_29660"/>
<proteinExistence type="inferred from homology"/>
<dbReference type="InterPro" id="IPR011095">
    <property type="entry name" value="Dala_Dala_lig_C"/>
</dbReference>
<dbReference type="PROSITE" id="PS50975">
    <property type="entry name" value="ATP_GRASP"/>
    <property type="match status" value="1"/>
</dbReference>
<sequence length="327" mass="35218">MNIGFTYDLRSDYLAMGYSPEATAEFDSEITVDAIAGTLEELGHSVARIGHVQSLAQRLVAGERWDLVFNICEGLRGIAREAQVPALLDAYDIPYTFSDPLVSALTLHKGMTKSVVRDAGVRTPGFALVASPDDVAGVTLTPPLFAKPVAEGTGKGVSPLSRVRSLDQLRPVCEHLLSQFQQPVLVEEFLPGREFTIGVRGTGSAATVIGTYEILLLPAAEAGIYSYANKENSEEVVRYELRRPDDPIVAEAESLTLAAWRALGCRDAGRIDVRCDAGGRPSFIEVNPLAGLHPTHSDLPMICAAVGVSYRDLIAGIVESASQRIRR</sequence>
<evidence type="ECO:0000313" key="6">
    <source>
        <dbReference type="EMBL" id="QDT54926.1"/>
    </source>
</evidence>
<feature type="domain" description="ATP-grasp" evidence="5">
    <location>
        <begin position="113"/>
        <end position="319"/>
    </location>
</feature>
<dbReference type="SUPFAM" id="SSF52440">
    <property type="entry name" value="PreATP-grasp domain"/>
    <property type="match status" value="1"/>
</dbReference>
<dbReference type="Pfam" id="PF07478">
    <property type="entry name" value="Dala_Dala_lig_C"/>
    <property type="match status" value="1"/>
</dbReference>
<dbReference type="InterPro" id="IPR013815">
    <property type="entry name" value="ATP_grasp_subdomain_1"/>
</dbReference>
<evidence type="ECO:0000313" key="7">
    <source>
        <dbReference type="Proteomes" id="UP000315700"/>
    </source>
</evidence>
<dbReference type="GO" id="GO:0008716">
    <property type="term" value="F:D-alanine-D-alanine ligase activity"/>
    <property type="evidence" value="ECO:0007669"/>
    <property type="project" value="UniProtKB-EC"/>
</dbReference>
<keyword evidence="4" id="KW-0067">ATP-binding</keyword>
<evidence type="ECO:0000259" key="5">
    <source>
        <dbReference type="PROSITE" id="PS50975"/>
    </source>
</evidence>
<dbReference type="SUPFAM" id="SSF56059">
    <property type="entry name" value="Glutathione synthetase ATP-binding domain-like"/>
    <property type="match status" value="1"/>
</dbReference>
<dbReference type="PANTHER" id="PTHR23132">
    <property type="entry name" value="D-ALANINE--D-ALANINE LIGASE"/>
    <property type="match status" value="1"/>
</dbReference>
<dbReference type="GO" id="GO:0005524">
    <property type="term" value="F:ATP binding"/>
    <property type="evidence" value="ECO:0007669"/>
    <property type="project" value="UniProtKB-UniRule"/>
</dbReference>